<evidence type="ECO:0008006" key="4">
    <source>
        <dbReference type="Google" id="ProtNLM"/>
    </source>
</evidence>
<dbReference type="AlphaFoldDB" id="A0A1M6P6D7"/>
<gene>
    <name evidence="2" type="ORF">SAMN02745163_03045</name>
</gene>
<keyword evidence="1" id="KW-0732">Signal</keyword>
<sequence>MINKKILSLVIGTSMLLSYIPATSVMAAETKTPTKLTINRAYEGIGEAKVVNCYSLEVHKSTSVSSTTIGWLQKDQVVMVDHSYETDANPSWACVSYTNSSGQFIRGFVKNYYLKML</sequence>
<feature type="signal peptide" evidence="1">
    <location>
        <begin position="1"/>
        <end position="27"/>
    </location>
</feature>
<dbReference type="Proteomes" id="UP000184310">
    <property type="component" value="Unassembled WGS sequence"/>
</dbReference>
<evidence type="ECO:0000313" key="2">
    <source>
        <dbReference type="EMBL" id="SHK03485.1"/>
    </source>
</evidence>
<proteinExistence type="predicted"/>
<reference evidence="2 3" key="1">
    <citation type="submission" date="2016-11" db="EMBL/GenBank/DDBJ databases">
        <authorList>
            <person name="Jaros S."/>
            <person name="Januszkiewicz K."/>
            <person name="Wedrychowicz H."/>
        </authorList>
    </citation>
    <scope>NUCLEOTIDE SEQUENCE [LARGE SCALE GENOMIC DNA]</scope>
    <source>
        <strain evidence="2 3">DSM 21758</strain>
    </source>
</reference>
<organism evidence="2 3">
    <name type="scientific">Clostridium cavendishii DSM 21758</name>
    <dbReference type="NCBI Taxonomy" id="1121302"/>
    <lineage>
        <taxon>Bacteria</taxon>
        <taxon>Bacillati</taxon>
        <taxon>Bacillota</taxon>
        <taxon>Clostridia</taxon>
        <taxon>Eubacteriales</taxon>
        <taxon>Clostridiaceae</taxon>
        <taxon>Clostridium</taxon>
    </lineage>
</organism>
<keyword evidence="3" id="KW-1185">Reference proteome</keyword>
<evidence type="ECO:0000313" key="3">
    <source>
        <dbReference type="Proteomes" id="UP000184310"/>
    </source>
</evidence>
<evidence type="ECO:0000256" key="1">
    <source>
        <dbReference type="SAM" id="SignalP"/>
    </source>
</evidence>
<name>A0A1M6P6D7_9CLOT</name>
<accession>A0A1M6P6D7</accession>
<dbReference type="RefSeq" id="WP_072989600.1">
    <property type="nucleotide sequence ID" value="NZ_FQZB01000013.1"/>
</dbReference>
<protein>
    <recommendedName>
        <fullName evidence="4">SH3 domain-containing protein</fullName>
    </recommendedName>
</protein>
<feature type="chain" id="PRO_5012929202" description="SH3 domain-containing protein" evidence="1">
    <location>
        <begin position="28"/>
        <end position="117"/>
    </location>
</feature>
<dbReference type="EMBL" id="FQZB01000013">
    <property type="protein sequence ID" value="SHK03485.1"/>
    <property type="molecule type" value="Genomic_DNA"/>
</dbReference>